<name>A0A7S9KY18_9SPHI</name>
<reference evidence="1 2" key="1">
    <citation type="submission" date="2020-11" db="EMBL/GenBank/DDBJ databases">
        <title>Pedobacter endophytica, an endophytic bacteria isolated form Carex pumila.</title>
        <authorList>
            <person name="Peng Y."/>
            <person name="Jiang L."/>
            <person name="Lee J."/>
        </authorList>
    </citation>
    <scope>NUCLEOTIDE SEQUENCE [LARGE SCALE GENOMIC DNA]</scope>
    <source>
        <strain evidence="1 2">JBR3-12</strain>
    </source>
</reference>
<organism evidence="1 2">
    <name type="scientific">Pedobacter endophyticus</name>
    <dbReference type="NCBI Taxonomy" id="2789740"/>
    <lineage>
        <taxon>Bacteria</taxon>
        <taxon>Pseudomonadati</taxon>
        <taxon>Bacteroidota</taxon>
        <taxon>Sphingobacteriia</taxon>
        <taxon>Sphingobacteriales</taxon>
        <taxon>Sphingobacteriaceae</taxon>
        <taxon>Pedobacter</taxon>
    </lineage>
</organism>
<dbReference type="Proteomes" id="UP000594759">
    <property type="component" value="Chromosome"/>
</dbReference>
<keyword evidence="2" id="KW-1185">Reference proteome</keyword>
<accession>A0A7S9KY18</accession>
<sequence length="53" mass="5988">MKIIDTPSNNPGDVNKRKHELQGSLGVFKLLASHLSKESELDERTLKILEMLI</sequence>
<dbReference type="EMBL" id="CP064939">
    <property type="protein sequence ID" value="QPH38938.1"/>
    <property type="molecule type" value="Genomic_DNA"/>
</dbReference>
<dbReference type="RefSeq" id="WP_196098413.1">
    <property type="nucleotide sequence ID" value="NZ_CP064939.1"/>
</dbReference>
<dbReference type="AlphaFoldDB" id="A0A7S9KY18"/>
<dbReference type="KEGG" id="pex:IZT61_18020"/>
<gene>
    <name evidence="1" type="ORF">IZT61_18020</name>
</gene>
<evidence type="ECO:0000313" key="1">
    <source>
        <dbReference type="EMBL" id="QPH38938.1"/>
    </source>
</evidence>
<evidence type="ECO:0000313" key="2">
    <source>
        <dbReference type="Proteomes" id="UP000594759"/>
    </source>
</evidence>
<protein>
    <recommendedName>
        <fullName evidence="3">HPt domain-containing protein</fullName>
    </recommendedName>
</protein>
<proteinExistence type="predicted"/>
<evidence type="ECO:0008006" key="3">
    <source>
        <dbReference type="Google" id="ProtNLM"/>
    </source>
</evidence>